<dbReference type="AlphaFoldDB" id="A0A1I7VQW5"/>
<name>A0A1I7VQW5_LOALO</name>
<reference evidence="1" key="1">
    <citation type="submission" date="2012-04" db="EMBL/GenBank/DDBJ databases">
        <title>The Genome Sequence of Loa loa.</title>
        <authorList>
            <consortium name="The Broad Institute Genome Sequencing Platform"/>
            <consortium name="Broad Institute Genome Sequencing Center for Infectious Disease"/>
            <person name="Nutman T.B."/>
            <person name="Fink D.L."/>
            <person name="Russ C."/>
            <person name="Young S."/>
            <person name="Zeng Q."/>
            <person name="Gargeya S."/>
            <person name="Alvarado L."/>
            <person name="Berlin A."/>
            <person name="Chapman S.B."/>
            <person name="Chen Z."/>
            <person name="Freedman E."/>
            <person name="Gellesch M."/>
            <person name="Goldberg J."/>
            <person name="Griggs A."/>
            <person name="Gujja S."/>
            <person name="Heilman E.R."/>
            <person name="Heiman D."/>
            <person name="Howarth C."/>
            <person name="Mehta T."/>
            <person name="Neiman D."/>
            <person name="Pearson M."/>
            <person name="Roberts A."/>
            <person name="Saif S."/>
            <person name="Shea T."/>
            <person name="Shenoy N."/>
            <person name="Sisk P."/>
            <person name="Stolte C."/>
            <person name="Sykes S."/>
            <person name="White J."/>
            <person name="Yandava C."/>
            <person name="Haas B."/>
            <person name="Henn M.R."/>
            <person name="Nusbaum C."/>
            <person name="Birren B."/>
        </authorList>
    </citation>
    <scope>NUCLEOTIDE SEQUENCE [LARGE SCALE GENOMIC DNA]</scope>
</reference>
<evidence type="ECO:0000313" key="1">
    <source>
        <dbReference type="Proteomes" id="UP000095285"/>
    </source>
</evidence>
<proteinExistence type="predicted"/>
<accession>A0A1I7VQW5</accession>
<sequence length="199" mass="22279">MNSKLAQYTIDSYVTMGGASLLCGSPSHIHRYIRLYLLVLRLLLLLLGFLDHSVEGYPHRSSSCGDTMLCTALLVDRLPSPLGYIPCWATILSSFIESVVTDTARIVPIGNHISVFIPATETRLMTKFMDVIMQTSPGIQLSTSMIARQLRDMADRFEYHYIDEEQRSTCTPAPSSSQAQIANIVPLEFHPILQRFLTL</sequence>
<protein>
    <submittedName>
        <fullName evidence="2">Reverse transcriptase domain-containing protein</fullName>
    </submittedName>
</protein>
<dbReference type="WBParaSite" id="EN70_5234">
    <property type="protein sequence ID" value="EN70_5234"/>
    <property type="gene ID" value="EN70_5234"/>
</dbReference>
<keyword evidence="1" id="KW-1185">Reference proteome</keyword>
<dbReference type="Proteomes" id="UP000095285">
    <property type="component" value="Unassembled WGS sequence"/>
</dbReference>
<evidence type="ECO:0000313" key="2">
    <source>
        <dbReference type="WBParaSite" id="EN70_5234"/>
    </source>
</evidence>
<reference evidence="2" key="2">
    <citation type="submission" date="2016-11" db="UniProtKB">
        <authorList>
            <consortium name="WormBaseParasite"/>
        </authorList>
    </citation>
    <scope>IDENTIFICATION</scope>
</reference>
<organism evidence="1 2">
    <name type="scientific">Loa loa</name>
    <name type="common">Eye worm</name>
    <name type="synonym">Filaria loa</name>
    <dbReference type="NCBI Taxonomy" id="7209"/>
    <lineage>
        <taxon>Eukaryota</taxon>
        <taxon>Metazoa</taxon>
        <taxon>Ecdysozoa</taxon>
        <taxon>Nematoda</taxon>
        <taxon>Chromadorea</taxon>
        <taxon>Rhabditida</taxon>
        <taxon>Spirurina</taxon>
        <taxon>Spiruromorpha</taxon>
        <taxon>Filarioidea</taxon>
        <taxon>Onchocercidae</taxon>
        <taxon>Loa</taxon>
    </lineage>
</organism>